<protein>
    <recommendedName>
        <fullName evidence="3">Prophage PSSB64-01</fullName>
    </recommendedName>
</protein>
<proteinExistence type="predicted"/>
<evidence type="ECO:0008006" key="3">
    <source>
        <dbReference type="Google" id="ProtNLM"/>
    </source>
</evidence>
<dbReference type="RefSeq" id="WP_280163363.1">
    <property type="nucleotide sequence ID" value="NZ_CP093428.1"/>
</dbReference>
<evidence type="ECO:0000313" key="1">
    <source>
        <dbReference type="EMBL" id="WGK92333.1"/>
    </source>
</evidence>
<evidence type="ECO:0000313" key="2">
    <source>
        <dbReference type="Proteomes" id="UP001243713"/>
    </source>
</evidence>
<gene>
    <name evidence="1" type="ORF">MOQ58_09095</name>
</gene>
<name>A0ABY8MY87_9PSED</name>
<organism evidence="1 2">
    <name type="scientific">Pseudomonas migulae</name>
    <dbReference type="NCBI Taxonomy" id="78543"/>
    <lineage>
        <taxon>Bacteria</taxon>
        <taxon>Pseudomonadati</taxon>
        <taxon>Pseudomonadota</taxon>
        <taxon>Gammaproteobacteria</taxon>
        <taxon>Pseudomonadales</taxon>
        <taxon>Pseudomonadaceae</taxon>
        <taxon>Pseudomonas</taxon>
    </lineage>
</organism>
<sequence length="313" mass="32792">MGVADVTGWAPVTMRWPEQATQWMDGLGAAKELAGGELASTALRLASLDGMTSTNPGPVGDAAKGAIAAGRAAMSQQMGEAPACLVVTPFQSGIGQGRGNQRFLSAPNLLQQLASKLTDGTDSGRPTGPQYALSLLFLGTNFAQWAGTLSRFNALLPIPDLVRAERRAQHLSTLETEKWVIPSSGPLPRWQSLPLERCTVVKAAKQSMSGQLAMLESYAADSSPMGDLAALATRKAAQQQGRDQQLNDLKALLAGGAADGSMRARLIGPGDVNKLRRSLLEGDAPGHEWVLSAGVLLVGSLEGLSFVRELVGL</sequence>
<reference evidence="1 2" key="1">
    <citation type="submission" date="2022-03" db="EMBL/GenBank/DDBJ databases">
        <title>Plant growth promoting endophytes with ACC deaminase activity.</title>
        <authorList>
            <person name="Charles T."/>
            <person name="Van Dyk A."/>
            <person name="Cheng J."/>
            <person name="Heil J."/>
        </authorList>
    </citation>
    <scope>NUCLEOTIDE SEQUENCE [LARGE SCALE GENOMIC DNA]</scope>
    <source>
        <strain evidence="1 2">8R6</strain>
    </source>
</reference>
<accession>A0ABY8MY87</accession>
<keyword evidence="2" id="KW-1185">Reference proteome</keyword>
<dbReference type="Proteomes" id="UP001243713">
    <property type="component" value="Chromosome"/>
</dbReference>
<dbReference type="EMBL" id="CP093428">
    <property type="protein sequence ID" value="WGK92333.1"/>
    <property type="molecule type" value="Genomic_DNA"/>
</dbReference>